<evidence type="ECO:0000256" key="3">
    <source>
        <dbReference type="ARBA" id="ARBA00022679"/>
    </source>
</evidence>
<keyword evidence="10" id="KW-1185">Reference proteome</keyword>
<dbReference type="EMBL" id="QENQ01000001">
    <property type="protein sequence ID" value="PVX30152.1"/>
    <property type="molecule type" value="Genomic_DNA"/>
</dbReference>
<evidence type="ECO:0000256" key="1">
    <source>
        <dbReference type="ARBA" id="ARBA00004141"/>
    </source>
</evidence>
<dbReference type="SUPFAM" id="SSF53448">
    <property type="entry name" value="Nucleotide-diphospho-sugar transferases"/>
    <property type="match status" value="1"/>
</dbReference>
<dbReference type="CDD" id="cd04187">
    <property type="entry name" value="DPM1_like_bac"/>
    <property type="match status" value="1"/>
</dbReference>
<dbReference type="InterPro" id="IPR050256">
    <property type="entry name" value="Glycosyltransferase_2"/>
</dbReference>
<accession>A0A2U0SFK5</accession>
<proteinExistence type="predicted"/>
<comment type="subcellular location">
    <subcellularLocation>
        <location evidence="1">Membrane</location>
        <topology evidence="1">Multi-pass membrane protein</topology>
    </subcellularLocation>
</comment>
<evidence type="ECO:0000313" key="10">
    <source>
        <dbReference type="Proteomes" id="UP000245890"/>
    </source>
</evidence>
<feature type="domain" description="Glycosyltransferase 2-like" evidence="8">
    <location>
        <begin position="26"/>
        <end position="186"/>
    </location>
</feature>
<keyword evidence="3 9" id="KW-0808">Transferase</keyword>
<keyword evidence="6 7" id="KW-0472">Membrane</keyword>
<dbReference type="AlphaFoldDB" id="A0A2U0SFK5"/>
<keyword evidence="2" id="KW-0328">Glycosyltransferase</keyword>
<evidence type="ECO:0000256" key="5">
    <source>
        <dbReference type="ARBA" id="ARBA00022989"/>
    </source>
</evidence>
<dbReference type="PANTHER" id="PTHR48090:SF1">
    <property type="entry name" value="PROPHAGE BACTOPRENOL GLUCOSYL TRANSFERASE HOMOLOG"/>
    <property type="match status" value="1"/>
</dbReference>
<dbReference type="GO" id="GO:0016757">
    <property type="term" value="F:glycosyltransferase activity"/>
    <property type="evidence" value="ECO:0007669"/>
    <property type="project" value="UniProtKB-KW"/>
</dbReference>
<evidence type="ECO:0000256" key="7">
    <source>
        <dbReference type="SAM" id="Phobius"/>
    </source>
</evidence>
<feature type="transmembrane region" description="Helical" evidence="7">
    <location>
        <begin position="280"/>
        <end position="301"/>
    </location>
</feature>
<evidence type="ECO:0000256" key="6">
    <source>
        <dbReference type="ARBA" id="ARBA00023136"/>
    </source>
</evidence>
<dbReference type="PANTHER" id="PTHR48090">
    <property type="entry name" value="UNDECAPRENYL-PHOSPHATE 4-DEOXY-4-FORMAMIDO-L-ARABINOSE TRANSFERASE-RELATED"/>
    <property type="match status" value="1"/>
</dbReference>
<dbReference type="Proteomes" id="UP000245890">
    <property type="component" value="Unassembled WGS sequence"/>
</dbReference>
<dbReference type="InterPro" id="IPR029044">
    <property type="entry name" value="Nucleotide-diphossugar_trans"/>
</dbReference>
<comment type="caution">
    <text evidence="9">The sequence shown here is derived from an EMBL/GenBank/DDBJ whole genome shotgun (WGS) entry which is preliminary data.</text>
</comment>
<dbReference type="InterPro" id="IPR001173">
    <property type="entry name" value="Glyco_trans_2-like"/>
</dbReference>
<evidence type="ECO:0000256" key="4">
    <source>
        <dbReference type="ARBA" id="ARBA00022692"/>
    </source>
</evidence>
<dbReference type="Gene3D" id="3.90.550.10">
    <property type="entry name" value="Spore Coat Polysaccharide Biosynthesis Protein SpsA, Chain A"/>
    <property type="match status" value="1"/>
</dbReference>
<dbReference type="OrthoDB" id="9807795at2"/>
<name>A0A2U0SFK5_9SPHN</name>
<evidence type="ECO:0000313" key="9">
    <source>
        <dbReference type="EMBL" id="PVX30152.1"/>
    </source>
</evidence>
<evidence type="ECO:0000256" key="2">
    <source>
        <dbReference type="ARBA" id="ARBA00022676"/>
    </source>
</evidence>
<gene>
    <name evidence="9" type="ORF">DD559_13090</name>
</gene>
<dbReference type="RefSeq" id="WP_116469565.1">
    <property type="nucleotide sequence ID" value="NZ_QENQ01000001.1"/>
</dbReference>
<dbReference type="Pfam" id="PF00535">
    <property type="entry name" value="Glycos_transf_2"/>
    <property type="match status" value="1"/>
</dbReference>
<dbReference type="GO" id="GO:0005886">
    <property type="term" value="C:plasma membrane"/>
    <property type="evidence" value="ECO:0007669"/>
    <property type="project" value="TreeGrafter"/>
</dbReference>
<keyword evidence="5 7" id="KW-1133">Transmembrane helix</keyword>
<evidence type="ECO:0000259" key="8">
    <source>
        <dbReference type="Pfam" id="PF00535"/>
    </source>
</evidence>
<keyword evidence="4 7" id="KW-0812">Transmembrane</keyword>
<sequence length="330" mass="36266">MTEQSISLPTQAVTGKAKLPLVPDLSVVIPCRNEEANAEAIGAAVIAQLEPLDITFDIIFIDNESTDATVSIIRAMCARDHRIKLIVNTRNFGQMRSPTHGIFEATGRAVVGMCADFQDPPELLPRFVERWRAGIDIVLGVRENERSGAILRATRSLSYALAARFGDHPIIPNATGFGLYSRRVVDTIKAIHEPEPFFRGMLVETGYPLETIPYARPPRARGKSNNNFMALLDFAVAGLTGSSKGLLRVPIYIGVLGGIFTMLMFLGGIAAFFLGRPIAGWFIAMVIQAQFAMLFGFLGLLGDHVRMISDRTRKTPLVIEKERINFPVQP</sequence>
<protein>
    <submittedName>
        <fullName evidence="9">Glycosyltransferase</fullName>
    </submittedName>
</protein>
<organism evidence="9 10">
    <name type="scientific">Sphingomonas pokkalii</name>
    <dbReference type="NCBI Taxonomy" id="2175090"/>
    <lineage>
        <taxon>Bacteria</taxon>
        <taxon>Pseudomonadati</taxon>
        <taxon>Pseudomonadota</taxon>
        <taxon>Alphaproteobacteria</taxon>
        <taxon>Sphingomonadales</taxon>
        <taxon>Sphingomonadaceae</taxon>
        <taxon>Sphingomonas</taxon>
    </lineage>
</organism>
<reference evidence="9 10" key="1">
    <citation type="submission" date="2018-05" db="EMBL/GenBank/DDBJ databases">
        <title>Description of Sphingomonas pokkalii sp nov, isolated from the rhizosphere of saline tolerant pokkali rice and its draft genome analysis.</title>
        <authorList>
            <person name="Menon R."/>
            <person name="Kumari S."/>
            <person name="Rameshkumar N."/>
        </authorList>
    </citation>
    <scope>NUCLEOTIDE SEQUENCE [LARGE SCALE GENOMIC DNA]</scope>
    <source>
        <strain evidence="9 10">L3B27</strain>
    </source>
</reference>
<feature type="transmembrane region" description="Helical" evidence="7">
    <location>
        <begin position="251"/>
        <end position="274"/>
    </location>
</feature>